<organism evidence="1 2">
    <name type="scientific">Gnomoniopsis smithogilvyi</name>
    <dbReference type="NCBI Taxonomy" id="1191159"/>
    <lineage>
        <taxon>Eukaryota</taxon>
        <taxon>Fungi</taxon>
        <taxon>Dikarya</taxon>
        <taxon>Ascomycota</taxon>
        <taxon>Pezizomycotina</taxon>
        <taxon>Sordariomycetes</taxon>
        <taxon>Sordariomycetidae</taxon>
        <taxon>Diaporthales</taxon>
        <taxon>Gnomoniaceae</taxon>
        <taxon>Gnomoniopsis</taxon>
    </lineage>
</organism>
<protein>
    <submittedName>
        <fullName evidence="1">Uncharacterized protein</fullName>
    </submittedName>
</protein>
<dbReference type="EMBL" id="JAPEVB010000005">
    <property type="protein sequence ID" value="KAJ4387779.1"/>
    <property type="molecule type" value="Genomic_DNA"/>
</dbReference>
<evidence type="ECO:0000313" key="2">
    <source>
        <dbReference type="Proteomes" id="UP001140453"/>
    </source>
</evidence>
<dbReference type="AlphaFoldDB" id="A0A9W8YMW4"/>
<accession>A0A9W8YMW4</accession>
<proteinExistence type="predicted"/>
<gene>
    <name evidence="1" type="ORF">N0V93_008380</name>
</gene>
<sequence>MKVLQNHPIQNGRALPNAAALATLDTGVPDPELVTVLVTDVTGPLAPAVVVIFRPPAPVDVPAEFDPVVVAFEDALELPTLVGLVQFSVKNT</sequence>
<reference evidence="1" key="1">
    <citation type="submission" date="2022-10" db="EMBL/GenBank/DDBJ databases">
        <title>Tapping the CABI collections for fungal endophytes: first genome assemblies for Collariella, Neodidymelliopsis, Ascochyta clinopodiicola, Didymella pomorum, Didymosphaeria variabile, Neocosmospora piperis and Neocucurbitaria cava.</title>
        <authorList>
            <person name="Hill R."/>
        </authorList>
    </citation>
    <scope>NUCLEOTIDE SEQUENCE</scope>
    <source>
        <strain evidence="1">IMI 355082</strain>
    </source>
</reference>
<name>A0A9W8YMW4_9PEZI</name>
<evidence type="ECO:0000313" key="1">
    <source>
        <dbReference type="EMBL" id="KAJ4387779.1"/>
    </source>
</evidence>
<comment type="caution">
    <text evidence="1">The sequence shown here is derived from an EMBL/GenBank/DDBJ whole genome shotgun (WGS) entry which is preliminary data.</text>
</comment>
<keyword evidence="2" id="KW-1185">Reference proteome</keyword>
<dbReference type="Proteomes" id="UP001140453">
    <property type="component" value="Unassembled WGS sequence"/>
</dbReference>